<feature type="transmembrane region" description="Helical" evidence="7">
    <location>
        <begin position="64"/>
        <end position="81"/>
    </location>
</feature>
<dbReference type="OrthoDB" id="3212530at2"/>
<evidence type="ECO:0000313" key="9">
    <source>
        <dbReference type="Proteomes" id="UP000218399"/>
    </source>
</evidence>
<proteinExistence type="inferred from homology"/>
<keyword evidence="4 7" id="KW-1133">Transmembrane helix</keyword>
<dbReference type="EMBL" id="MVOH01000006">
    <property type="protein sequence ID" value="PAU68413.1"/>
    <property type="molecule type" value="Genomic_DNA"/>
</dbReference>
<feature type="transmembrane region" description="Helical" evidence="7">
    <location>
        <begin position="36"/>
        <end position="58"/>
    </location>
</feature>
<dbReference type="PANTHER" id="PTHR30028">
    <property type="entry name" value="UPF0014 INNER MEMBRANE PROTEIN YBBM-RELATED"/>
    <property type="match status" value="1"/>
</dbReference>
<name>A0A2A2EH71_9BIFI</name>
<keyword evidence="5 7" id="KW-0472">Membrane</keyword>
<dbReference type="InterPro" id="IPR005226">
    <property type="entry name" value="UPF0014_fam"/>
</dbReference>
<dbReference type="RefSeq" id="WP_095614614.1">
    <property type="nucleotide sequence ID" value="NZ_MVOH01000006.1"/>
</dbReference>
<protein>
    <submittedName>
        <fullName evidence="8">ABC transporter permease</fullName>
    </submittedName>
</protein>
<keyword evidence="3 7" id="KW-0812">Transmembrane</keyword>
<dbReference type="Proteomes" id="UP000218399">
    <property type="component" value="Unassembled WGS sequence"/>
</dbReference>
<feature type="region of interest" description="Disordered" evidence="6">
    <location>
        <begin position="280"/>
        <end position="299"/>
    </location>
</feature>
<dbReference type="AlphaFoldDB" id="A0A2A2EH71"/>
<comment type="caution">
    <text evidence="8">The sequence shown here is derived from an EMBL/GenBank/DDBJ whole genome shotgun (WGS) entry which is preliminary data.</text>
</comment>
<evidence type="ECO:0000256" key="5">
    <source>
        <dbReference type="ARBA" id="ARBA00023136"/>
    </source>
</evidence>
<dbReference type="PANTHER" id="PTHR30028:SF0">
    <property type="entry name" value="PROTEIN ALUMINUM SENSITIVE 3"/>
    <property type="match status" value="1"/>
</dbReference>
<reference evidence="8 9" key="1">
    <citation type="journal article" date="2017" name="ISME J.">
        <title>Unveiling bifidobacterial biogeography across the mammalian branch of the tree of life.</title>
        <authorList>
            <person name="Milani C."/>
            <person name="Mangifesta M."/>
            <person name="Mancabelli L."/>
            <person name="Lugli G.A."/>
            <person name="James K."/>
            <person name="Duranti S."/>
            <person name="Turroni F."/>
            <person name="Ferrario C."/>
            <person name="Ossiprandi M.C."/>
            <person name="van Sinderen D."/>
            <person name="Ventura M."/>
        </authorList>
    </citation>
    <scope>NUCLEOTIDE SEQUENCE [LARGE SCALE GENOMIC DNA]</scope>
    <source>
        <strain evidence="9">Ham19E</strain>
    </source>
</reference>
<feature type="transmembrane region" description="Helical" evidence="7">
    <location>
        <begin position="123"/>
        <end position="147"/>
    </location>
</feature>
<evidence type="ECO:0000256" key="6">
    <source>
        <dbReference type="SAM" id="MobiDB-lite"/>
    </source>
</evidence>
<feature type="transmembrane region" description="Helical" evidence="7">
    <location>
        <begin position="185"/>
        <end position="212"/>
    </location>
</feature>
<keyword evidence="9" id="KW-1185">Reference proteome</keyword>
<comment type="similarity">
    <text evidence="2">Belongs to the UPF0014 family.</text>
</comment>
<dbReference type="Pfam" id="PF03649">
    <property type="entry name" value="UPF0014"/>
    <property type="match status" value="1"/>
</dbReference>
<evidence type="ECO:0000256" key="2">
    <source>
        <dbReference type="ARBA" id="ARBA00005268"/>
    </source>
</evidence>
<feature type="transmembrane region" description="Helical" evidence="7">
    <location>
        <begin position="12"/>
        <end position="29"/>
    </location>
</feature>
<evidence type="ECO:0000256" key="7">
    <source>
        <dbReference type="SAM" id="Phobius"/>
    </source>
</evidence>
<feature type="transmembrane region" description="Helical" evidence="7">
    <location>
        <begin position="93"/>
        <end position="117"/>
    </location>
</feature>
<gene>
    <name evidence="8" type="ORF">B1526_0598</name>
</gene>
<dbReference type="GO" id="GO:0005886">
    <property type="term" value="C:plasma membrane"/>
    <property type="evidence" value="ECO:0007669"/>
    <property type="project" value="TreeGrafter"/>
</dbReference>
<comment type="subcellular location">
    <subcellularLocation>
        <location evidence="1">Membrane</location>
        <topology evidence="1">Multi-pass membrane protein</topology>
    </subcellularLocation>
</comment>
<evidence type="ECO:0000256" key="4">
    <source>
        <dbReference type="ARBA" id="ARBA00022989"/>
    </source>
</evidence>
<sequence>MNGYFDIDIWGLVAAVVMVLIAAGISALMKTGVATSLVWATARSLVQLLAMGFILQYVIRQDNVWLVIGLIALMLLAAVQITMGRATGAPKGLVGIVLLALVVTMLLMLAIVAELIVRPKPWYAPQLVVPLTGMLLGNTVSALALGLSRFFESMRERYAEVNTLLALGATKWEAAKPSMISSIRLGLLPSVAMLASSGIVTIPGMMSGQIIAGKSPVSAAKYQFVILAAVAALTLVADSIIIALIYKRCFISYDRYFVPEPAKQLSLKDLIRLRKDVHPDESAAELKRAAADDRRMSAR</sequence>
<evidence type="ECO:0000313" key="8">
    <source>
        <dbReference type="EMBL" id="PAU68413.1"/>
    </source>
</evidence>
<feature type="transmembrane region" description="Helical" evidence="7">
    <location>
        <begin position="224"/>
        <end position="246"/>
    </location>
</feature>
<evidence type="ECO:0000256" key="1">
    <source>
        <dbReference type="ARBA" id="ARBA00004141"/>
    </source>
</evidence>
<evidence type="ECO:0000256" key="3">
    <source>
        <dbReference type="ARBA" id="ARBA00022692"/>
    </source>
</evidence>
<accession>A0A2A2EH71</accession>
<organism evidence="8 9">
    <name type="scientific">Bifidobacterium criceti</name>
    <dbReference type="NCBI Taxonomy" id="1960969"/>
    <lineage>
        <taxon>Bacteria</taxon>
        <taxon>Bacillati</taxon>
        <taxon>Actinomycetota</taxon>
        <taxon>Actinomycetes</taxon>
        <taxon>Bifidobacteriales</taxon>
        <taxon>Bifidobacteriaceae</taxon>
        <taxon>Bifidobacterium</taxon>
    </lineage>
</organism>